<reference evidence="1" key="1">
    <citation type="submission" date="2022-03" db="EMBL/GenBank/DDBJ databases">
        <title>Draft genome sequence of Aduncisulcus paluster, a free-living microaerophilic Fornicata.</title>
        <authorList>
            <person name="Yuyama I."/>
            <person name="Kume K."/>
            <person name="Tamura T."/>
            <person name="Inagaki Y."/>
            <person name="Hashimoto T."/>
        </authorList>
    </citation>
    <scope>NUCLEOTIDE SEQUENCE</scope>
    <source>
        <strain evidence="1">NY0171</strain>
    </source>
</reference>
<protein>
    <recommendedName>
        <fullName evidence="3">Peptidase A2 domain-containing protein</fullName>
    </recommendedName>
</protein>
<evidence type="ECO:0000313" key="1">
    <source>
        <dbReference type="EMBL" id="GKT29255.1"/>
    </source>
</evidence>
<comment type="caution">
    <text evidence="1">The sequence shown here is derived from an EMBL/GenBank/DDBJ whole genome shotgun (WGS) entry which is preliminary data.</text>
</comment>
<dbReference type="SUPFAM" id="SSF50630">
    <property type="entry name" value="Acid proteases"/>
    <property type="match status" value="1"/>
</dbReference>
<keyword evidence="2" id="KW-1185">Reference proteome</keyword>
<dbReference type="Proteomes" id="UP001057375">
    <property type="component" value="Unassembled WGS sequence"/>
</dbReference>
<sequence length="133" mass="14758">PSKESCPYLDVLLYGSLKKKGIHKSALLDTGAFLSVISAKLFHELSLRGNLEVFPCDMELIMGDGRVIEALGKTTLSFDVPRWDSKGVLTFSESLIVIPMADNAPVDLIIGYQTILDKDLFSTSKSRFHLVRR</sequence>
<evidence type="ECO:0008006" key="3">
    <source>
        <dbReference type="Google" id="ProtNLM"/>
    </source>
</evidence>
<evidence type="ECO:0000313" key="2">
    <source>
        <dbReference type="Proteomes" id="UP001057375"/>
    </source>
</evidence>
<proteinExistence type="predicted"/>
<accession>A0ABQ5KDI0</accession>
<organism evidence="1 2">
    <name type="scientific">Aduncisulcus paluster</name>
    <dbReference type="NCBI Taxonomy" id="2918883"/>
    <lineage>
        <taxon>Eukaryota</taxon>
        <taxon>Metamonada</taxon>
        <taxon>Carpediemonas-like organisms</taxon>
        <taxon>Aduncisulcus</taxon>
    </lineage>
</organism>
<gene>
    <name evidence="1" type="ORF">ADUPG1_001124</name>
</gene>
<dbReference type="InterPro" id="IPR021109">
    <property type="entry name" value="Peptidase_aspartic_dom_sf"/>
</dbReference>
<feature type="non-terminal residue" evidence="1">
    <location>
        <position position="1"/>
    </location>
</feature>
<name>A0ABQ5KDI0_9EUKA</name>
<dbReference type="Gene3D" id="2.40.70.10">
    <property type="entry name" value="Acid Proteases"/>
    <property type="match status" value="1"/>
</dbReference>
<dbReference type="EMBL" id="BQXS01000761">
    <property type="protein sequence ID" value="GKT29255.1"/>
    <property type="molecule type" value="Genomic_DNA"/>
</dbReference>